<reference evidence="1 2" key="1">
    <citation type="submission" date="2024-08" db="EMBL/GenBank/DDBJ databases">
        <title>Clostridium lapicellarii sp. nov., and Clostridium renhuaiense sp. nov., two species isolated from the mud in a fermentation cellar used for producing sauce-flavour Chinese liquors.</title>
        <authorList>
            <person name="Yang F."/>
            <person name="Wang H."/>
            <person name="Chen L.Q."/>
            <person name="Zhou N."/>
            <person name="Lu J.J."/>
            <person name="Pu X.X."/>
            <person name="Wan B."/>
            <person name="Wang L."/>
            <person name="Liu S.J."/>
        </authorList>
    </citation>
    <scope>NUCLEOTIDE SEQUENCE [LARGE SCALE GENOMIC DNA]</scope>
    <source>
        <strain evidence="1 2">MT-113</strain>
    </source>
</reference>
<comment type="caution">
    <text evidence="1">The sequence shown here is derived from an EMBL/GenBank/DDBJ whole genome shotgun (WGS) entry which is preliminary data.</text>
</comment>
<proteinExistence type="predicted"/>
<sequence>MKGKILVSGCLCGKKVRYDGKDAACLDPRFVRWMREGRLVGICPEVAGGFSVPREPCEKAGDTVVDKFGHDFTAKYKAGADKALALARKYGAAVAILKQNSPSCGSLYIYDGTFSGIKKRGEGVTAELLRKNGIKVFGEDQLQEVEKEIEQN</sequence>
<accession>A0ABV4E0E3</accession>
<evidence type="ECO:0000313" key="1">
    <source>
        <dbReference type="EMBL" id="MEY8764625.1"/>
    </source>
</evidence>
<protein>
    <submittedName>
        <fullName evidence="1">DUF523 domain-containing protein</fullName>
    </submittedName>
</protein>
<dbReference type="PANTHER" id="PTHR30087:SF1">
    <property type="entry name" value="HYPOTHETICAL CYTOSOLIC PROTEIN"/>
    <property type="match status" value="1"/>
</dbReference>
<dbReference type="RefSeq" id="WP_294181850.1">
    <property type="nucleotide sequence ID" value="NZ_JBGFFE010000025.1"/>
</dbReference>
<name>A0ABV4E0E3_9CLOT</name>
<dbReference type="Proteomes" id="UP001565220">
    <property type="component" value="Unassembled WGS sequence"/>
</dbReference>
<organism evidence="1 2">
    <name type="scientific">Clostridium lapidicellarium</name>
    <dbReference type="NCBI Taxonomy" id="3240931"/>
    <lineage>
        <taxon>Bacteria</taxon>
        <taxon>Bacillati</taxon>
        <taxon>Bacillota</taxon>
        <taxon>Clostridia</taxon>
        <taxon>Eubacteriales</taxon>
        <taxon>Clostridiaceae</taxon>
        <taxon>Clostridium</taxon>
    </lineage>
</organism>
<dbReference type="Pfam" id="PF04463">
    <property type="entry name" value="2-thiour_desulf"/>
    <property type="match status" value="1"/>
</dbReference>
<dbReference type="EMBL" id="JBGFFE010000025">
    <property type="protein sequence ID" value="MEY8764625.1"/>
    <property type="molecule type" value="Genomic_DNA"/>
</dbReference>
<keyword evidence="2" id="KW-1185">Reference proteome</keyword>
<gene>
    <name evidence="1" type="ORF">AB8S09_13455</name>
</gene>
<evidence type="ECO:0000313" key="2">
    <source>
        <dbReference type="Proteomes" id="UP001565220"/>
    </source>
</evidence>
<dbReference type="PANTHER" id="PTHR30087">
    <property type="entry name" value="INNER MEMBRANE PROTEIN"/>
    <property type="match status" value="1"/>
</dbReference>
<dbReference type="InterPro" id="IPR007553">
    <property type="entry name" value="2-thiour_desulf"/>
</dbReference>